<reference evidence="1" key="1">
    <citation type="submission" date="2018-02" db="EMBL/GenBank/DDBJ databases">
        <title>Rhizophora mucronata_Transcriptome.</title>
        <authorList>
            <person name="Meera S.P."/>
            <person name="Sreeshan A."/>
            <person name="Augustine A."/>
        </authorList>
    </citation>
    <scope>NUCLEOTIDE SEQUENCE</scope>
    <source>
        <tissue evidence="1">Leaf</tissue>
    </source>
</reference>
<evidence type="ECO:0000313" key="1">
    <source>
        <dbReference type="EMBL" id="MBW89210.1"/>
    </source>
</evidence>
<accession>A0A2P2J6V8</accession>
<proteinExistence type="predicted"/>
<dbReference type="AlphaFoldDB" id="A0A2P2J6V8"/>
<name>A0A2P2J6V8_RHIMU</name>
<dbReference type="EMBL" id="GGEC01008727">
    <property type="protein sequence ID" value="MBW89210.1"/>
    <property type="molecule type" value="Transcribed_RNA"/>
</dbReference>
<sequence length="17" mass="2062">MKIWVLFCFTVAQKSIF</sequence>
<organism evidence="1">
    <name type="scientific">Rhizophora mucronata</name>
    <name type="common">Asiatic mangrove</name>
    <dbReference type="NCBI Taxonomy" id="61149"/>
    <lineage>
        <taxon>Eukaryota</taxon>
        <taxon>Viridiplantae</taxon>
        <taxon>Streptophyta</taxon>
        <taxon>Embryophyta</taxon>
        <taxon>Tracheophyta</taxon>
        <taxon>Spermatophyta</taxon>
        <taxon>Magnoliopsida</taxon>
        <taxon>eudicotyledons</taxon>
        <taxon>Gunneridae</taxon>
        <taxon>Pentapetalae</taxon>
        <taxon>rosids</taxon>
        <taxon>fabids</taxon>
        <taxon>Malpighiales</taxon>
        <taxon>Rhizophoraceae</taxon>
        <taxon>Rhizophora</taxon>
    </lineage>
</organism>
<protein>
    <submittedName>
        <fullName evidence="1">Uncharacterized protein</fullName>
    </submittedName>
</protein>